<sequence length="510" mass="57321">MAALLMLASLYFLLMVETTAHSPGLEVSLDRTVPQREEGKPCSQFMCLVHGNSATINTVTISRVKVNEDPSEILAVSASDPEININDEDIRANGTLQGNSAAIYIELIDPSSCVSDFIACEVTFTNRSGHSEESIAIAGPGNLSKLQAVPMTDTEVQDTMSQVEALPRQFYYPYVSELRFLGDKMIRDERYFETRSDRLDKKLSENIETVQRRANTLEDSVLERVSSVETSLASRISRLEDRFSYNLLSESSETSSDVAQTLANMERRLDDVTATLEQVNALKVASPDGGHHDAQPVVCERGMGDDVTKTFPRYVITTDKTIQRQVLCETQKDGGGWIVIQRRAAGDVDFYRDWTAYRDGFGSLTGDFWLGNEAIHTLTDAHPYELRIDVRINGQELFAEYSSFRIEDESDKYRLRLGTYSGTIGGSSAGLTYSNNQQFSTFDRDNDRYSGHCAIRHHGAWWYNSCHRSNLNGIWLDKSTNGVCWYDGSSWKYPDYTEMKVRKIRPSTSS</sequence>
<dbReference type="PANTHER" id="PTHR19143">
    <property type="entry name" value="FIBRINOGEN/TENASCIN/ANGIOPOEITIN"/>
    <property type="match status" value="1"/>
</dbReference>
<evidence type="ECO:0000259" key="3">
    <source>
        <dbReference type="PROSITE" id="PS51406"/>
    </source>
</evidence>
<keyword evidence="5" id="KW-1185">Reference proteome</keyword>
<feature type="domain" description="Fibrinogen C-terminal" evidence="3">
    <location>
        <begin position="290"/>
        <end position="505"/>
    </location>
</feature>
<feature type="signal peptide" evidence="2">
    <location>
        <begin position="1"/>
        <end position="20"/>
    </location>
</feature>
<proteinExistence type="predicted"/>
<dbReference type="AlphaFoldDB" id="A0AAE1B5W3"/>
<evidence type="ECO:0000313" key="4">
    <source>
        <dbReference type="EMBL" id="KAK3800165.1"/>
    </source>
</evidence>
<evidence type="ECO:0000256" key="2">
    <source>
        <dbReference type="SAM" id="SignalP"/>
    </source>
</evidence>
<comment type="caution">
    <text evidence="4">The sequence shown here is derived from an EMBL/GenBank/DDBJ whole genome shotgun (WGS) entry which is preliminary data.</text>
</comment>
<dbReference type="EMBL" id="JAWDGP010000495">
    <property type="protein sequence ID" value="KAK3800165.1"/>
    <property type="molecule type" value="Genomic_DNA"/>
</dbReference>
<evidence type="ECO:0000313" key="5">
    <source>
        <dbReference type="Proteomes" id="UP001283361"/>
    </source>
</evidence>
<dbReference type="SUPFAM" id="SSF56496">
    <property type="entry name" value="Fibrinogen C-terminal domain-like"/>
    <property type="match status" value="1"/>
</dbReference>
<dbReference type="SMART" id="SM00186">
    <property type="entry name" value="FBG"/>
    <property type="match status" value="1"/>
</dbReference>
<reference evidence="4" key="1">
    <citation type="journal article" date="2023" name="G3 (Bethesda)">
        <title>A reference genome for the long-term kleptoplast-retaining sea slug Elysia crispata morphotype clarki.</title>
        <authorList>
            <person name="Eastman K.E."/>
            <person name="Pendleton A.L."/>
            <person name="Shaikh M.A."/>
            <person name="Suttiyut T."/>
            <person name="Ogas R."/>
            <person name="Tomko P."/>
            <person name="Gavelis G."/>
            <person name="Widhalm J.R."/>
            <person name="Wisecaver J.H."/>
        </authorList>
    </citation>
    <scope>NUCLEOTIDE SEQUENCE</scope>
    <source>
        <strain evidence="4">ECLA1</strain>
    </source>
</reference>
<dbReference type="Gene3D" id="3.90.215.10">
    <property type="entry name" value="Gamma Fibrinogen, chain A, domain 1"/>
    <property type="match status" value="1"/>
</dbReference>
<dbReference type="GO" id="GO:0005615">
    <property type="term" value="C:extracellular space"/>
    <property type="evidence" value="ECO:0007669"/>
    <property type="project" value="TreeGrafter"/>
</dbReference>
<keyword evidence="1" id="KW-1015">Disulfide bond</keyword>
<organism evidence="4 5">
    <name type="scientific">Elysia crispata</name>
    <name type="common">lettuce slug</name>
    <dbReference type="NCBI Taxonomy" id="231223"/>
    <lineage>
        <taxon>Eukaryota</taxon>
        <taxon>Metazoa</taxon>
        <taxon>Spiralia</taxon>
        <taxon>Lophotrochozoa</taxon>
        <taxon>Mollusca</taxon>
        <taxon>Gastropoda</taxon>
        <taxon>Heterobranchia</taxon>
        <taxon>Euthyneura</taxon>
        <taxon>Panpulmonata</taxon>
        <taxon>Sacoglossa</taxon>
        <taxon>Placobranchoidea</taxon>
        <taxon>Plakobranchidae</taxon>
        <taxon>Elysia</taxon>
    </lineage>
</organism>
<protein>
    <recommendedName>
        <fullName evidence="3">Fibrinogen C-terminal domain-containing protein</fullName>
    </recommendedName>
</protein>
<dbReference type="Pfam" id="PF00147">
    <property type="entry name" value="Fibrinogen_C"/>
    <property type="match status" value="1"/>
</dbReference>
<dbReference type="PROSITE" id="PS00514">
    <property type="entry name" value="FIBRINOGEN_C_1"/>
    <property type="match status" value="1"/>
</dbReference>
<dbReference type="PROSITE" id="PS51406">
    <property type="entry name" value="FIBRINOGEN_C_2"/>
    <property type="match status" value="1"/>
</dbReference>
<dbReference type="InterPro" id="IPR036056">
    <property type="entry name" value="Fibrinogen-like_C"/>
</dbReference>
<evidence type="ECO:0000256" key="1">
    <source>
        <dbReference type="ARBA" id="ARBA00023157"/>
    </source>
</evidence>
<dbReference type="InterPro" id="IPR020837">
    <property type="entry name" value="Fibrinogen_CS"/>
</dbReference>
<dbReference type="Proteomes" id="UP001283361">
    <property type="component" value="Unassembled WGS sequence"/>
</dbReference>
<accession>A0AAE1B5W3</accession>
<dbReference type="InterPro" id="IPR050373">
    <property type="entry name" value="Fibrinogen_C-term_domain"/>
</dbReference>
<dbReference type="CDD" id="cd00087">
    <property type="entry name" value="FReD"/>
    <property type="match status" value="1"/>
</dbReference>
<name>A0AAE1B5W3_9GAST</name>
<dbReference type="InterPro" id="IPR014716">
    <property type="entry name" value="Fibrinogen_a/b/g_C_1"/>
</dbReference>
<feature type="chain" id="PRO_5041926268" description="Fibrinogen C-terminal domain-containing protein" evidence="2">
    <location>
        <begin position="21"/>
        <end position="510"/>
    </location>
</feature>
<dbReference type="InterPro" id="IPR002181">
    <property type="entry name" value="Fibrinogen_a/b/g_C_dom"/>
</dbReference>
<gene>
    <name evidence="4" type="ORF">RRG08_012637</name>
</gene>
<keyword evidence="2" id="KW-0732">Signal</keyword>